<evidence type="ECO:0000313" key="2">
    <source>
        <dbReference type="Proteomes" id="UP000827872"/>
    </source>
</evidence>
<protein>
    <submittedName>
        <fullName evidence="1">Uncharacterized protein</fullName>
    </submittedName>
</protein>
<comment type="caution">
    <text evidence="1">The sequence shown here is derived from an EMBL/GenBank/DDBJ whole genome shotgun (WGS) entry which is preliminary data.</text>
</comment>
<reference evidence="1" key="1">
    <citation type="submission" date="2021-08" db="EMBL/GenBank/DDBJ databases">
        <title>The first chromosome-level gecko genome reveals the dynamic sex chromosomes of Neotropical dwarf geckos (Sphaerodactylidae: Sphaerodactylus).</title>
        <authorList>
            <person name="Pinto B.J."/>
            <person name="Keating S.E."/>
            <person name="Gamble T."/>
        </authorList>
    </citation>
    <scope>NUCLEOTIDE SEQUENCE</scope>
    <source>
        <strain evidence="1">TG3544</strain>
    </source>
</reference>
<keyword evidence="2" id="KW-1185">Reference proteome</keyword>
<sequence>MGPAILLGGLFPFRAPEYKPTWNPWRCCSTCSGRLPEAMDQVPWQDLHRSKLKLSLIDIDLSLSCLLIHGTKPWEIDRNGFIHTVPT</sequence>
<organism evidence="1 2">
    <name type="scientific">Sphaerodactylus townsendi</name>
    <dbReference type="NCBI Taxonomy" id="933632"/>
    <lineage>
        <taxon>Eukaryota</taxon>
        <taxon>Metazoa</taxon>
        <taxon>Chordata</taxon>
        <taxon>Craniata</taxon>
        <taxon>Vertebrata</taxon>
        <taxon>Euteleostomi</taxon>
        <taxon>Lepidosauria</taxon>
        <taxon>Squamata</taxon>
        <taxon>Bifurcata</taxon>
        <taxon>Gekkota</taxon>
        <taxon>Sphaerodactylidae</taxon>
        <taxon>Sphaerodactylus</taxon>
    </lineage>
</organism>
<evidence type="ECO:0000313" key="1">
    <source>
        <dbReference type="EMBL" id="KAH8013041.1"/>
    </source>
</evidence>
<proteinExistence type="predicted"/>
<accession>A0ACB8G0K3</accession>
<dbReference type="Proteomes" id="UP000827872">
    <property type="component" value="Linkage Group LG02"/>
</dbReference>
<dbReference type="EMBL" id="CM037615">
    <property type="protein sequence ID" value="KAH8013041.1"/>
    <property type="molecule type" value="Genomic_DNA"/>
</dbReference>
<gene>
    <name evidence="1" type="ORF">K3G42_009486</name>
</gene>
<name>A0ACB8G0K3_9SAUR</name>